<evidence type="ECO:0000313" key="9">
    <source>
        <dbReference type="EMBL" id="QNM11365.1"/>
    </source>
</evidence>
<dbReference type="Pfam" id="PF01594">
    <property type="entry name" value="AI-2E_transport"/>
    <property type="match status" value="1"/>
</dbReference>
<dbReference type="RefSeq" id="WP_117451871.1">
    <property type="nucleotide sequence ID" value="NZ_CP060636.1"/>
</dbReference>
<name>A0A7G9GKN3_9FIRM</name>
<comment type="subcellular location">
    <subcellularLocation>
        <location evidence="1">Cell membrane</location>
        <topology evidence="1">Multi-pass membrane protein</topology>
    </subcellularLocation>
</comment>
<evidence type="ECO:0000256" key="6">
    <source>
        <dbReference type="ARBA" id="ARBA00022989"/>
    </source>
</evidence>
<evidence type="ECO:0000256" key="2">
    <source>
        <dbReference type="ARBA" id="ARBA00009773"/>
    </source>
</evidence>
<dbReference type="KEGG" id="ehn:H9Q80_14050"/>
<keyword evidence="4" id="KW-1003">Cell membrane</keyword>
<proteinExistence type="inferred from homology"/>
<evidence type="ECO:0000256" key="1">
    <source>
        <dbReference type="ARBA" id="ARBA00004651"/>
    </source>
</evidence>
<keyword evidence="3" id="KW-0813">Transport</keyword>
<dbReference type="Proteomes" id="UP000515856">
    <property type="component" value="Chromosome"/>
</dbReference>
<evidence type="ECO:0000256" key="7">
    <source>
        <dbReference type="ARBA" id="ARBA00023136"/>
    </source>
</evidence>
<feature type="transmembrane region" description="Helical" evidence="8">
    <location>
        <begin position="184"/>
        <end position="206"/>
    </location>
</feature>
<feature type="transmembrane region" description="Helical" evidence="8">
    <location>
        <begin position="40"/>
        <end position="61"/>
    </location>
</feature>
<dbReference type="GO" id="GO:0005886">
    <property type="term" value="C:plasma membrane"/>
    <property type="evidence" value="ECO:0007669"/>
    <property type="project" value="UniProtKB-SubCell"/>
</dbReference>
<keyword evidence="7 8" id="KW-0472">Membrane</keyword>
<evidence type="ECO:0000256" key="8">
    <source>
        <dbReference type="SAM" id="Phobius"/>
    </source>
</evidence>
<keyword evidence="6 8" id="KW-1133">Transmembrane helix</keyword>
<dbReference type="PANTHER" id="PTHR21716">
    <property type="entry name" value="TRANSMEMBRANE PROTEIN"/>
    <property type="match status" value="1"/>
</dbReference>
<feature type="transmembrane region" description="Helical" evidence="8">
    <location>
        <begin position="241"/>
        <end position="262"/>
    </location>
</feature>
<sequence length="401" mass="45753">MKPKFIDEHSWKTMKPWIFLSTYLILLVFCLWNFSKISGFVGYLIGLFQSLIIGIIFAYILNIPMKQIEQLLIRHTKEKGFIRKRKRAISMTLTFVLAIILIIILGSIILPSIVDSFVSLFNNLTKFFMNIVANIDAILAYFHIDYRIENIEQVREFVNMPWEKVVENALNIVSSGANSILSNAGAFLSSFAVGFTGFMFSLYLLSGKESFIRQMRKVTVACLGYNKANSVFYYASRVNKIFYSFISGQLVEACILWVLYYVSMKLLGFPYTELIATLIAVFSFIPVFGPMMAMVVGAIMMLSVDPLKSIWFMIFYQIMSQFEDNVIYPRVVGNSVGLPGLWVLLSIFVLGNVFGIFGMVMAVPATACVYTFFAEFVNKRLKKQNLIVTDQEIKQIPQQEE</sequence>
<evidence type="ECO:0000256" key="5">
    <source>
        <dbReference type="ARBA" id="ARBA00022692"/>
    </source>
</evidence>
<dbReference type="PANTHER" id="PTHR21716:SF53">
    <property type="entry name" value="PERMEASE PERM-RELATED"/>
    <property type="match status" value="1"/>
</dbReference>
<reference evidence="9 10" key="1">
    <citation type="submission" date="2020-08" db="EMBL/GenBank/DDBJ databases">
        <authorList>
            <person name="Liu C."/>
            <person name="Sun Q."/>
        </authorList>
    </citation>
    <scope>NUCLEOTIDE SEQUENCE [LARGE SCALE GENOMIC DNA]</scope>
    <source>
        <strain evidence="9 10">NSJ-61</strain>
    </source>
</reference>
<keyword evidence="5 8" id="KW-0812">Transmembrane</keyword>
<dbReference type="InterPro" id="IPR002549">
    <property type="entry name" value="AI-2E-like"/>
</dbReference>
<evidence type="ECO:0000256" key="4">
    <source>
        <dbReference type="ARBA" id="ARBA00022475"/>
    </source>
</evidence>
<dbReference type="AlphaFoldDB" id="A0A7G9GKN3"/>
<feature type="transmembrane region" description="Helical" evidence="8">
    <location>
        <begin position="16"/>
        <end position="34"/>
    </location>
</feature>
<comment type="similarity">
    <text evidence="2">Belongs to the autoinducer-2 exporter (AI-2E) (TC 2.A.86) family.</text>
</comment>
<protein>
    <submittedName>
        <fullName evidence="9">AI-2E family transporter</fullName>
    </submittedName>
</protein>
<organism evidence="9 10">
    <name type="scientific">[Eubacterium] hominis</name>
    <dbReference type="NCBI Taxonomy" id="2764325"/>
    <lineage>
        <taxon>Bacteria</taxon>
        <taxon>Bacillati</taxon>
        <taxon>Bacillota</taxon>
        <taxon>Erysipelotrichia</taxon>
        <taxon>Erysipelotrichales</taxon>
        <taxon>Erysipelotrichaceae</taxon>
        <taxon>Amedibacillus</taxon>
    </lineage>
</organism>
<evidence type="ECO:0000256" key="3">
    <source>
        <dbReference type="ARBA" id="ARBA00022448"/>
    </source>
</evidence>
<gene>
    <name evidence="9" type="ORF">H9Q80_14050</name>
</gene>
<dbReference type="EMBL" id="CP060636">
    <property type="protein sequence ID" value="QNM11365.1"/>
    <property type="molecule type" value="Genomic_DNA"/>
</dbReference>
<feature type="transmembrane region" description="Helical" evidence="8">
    <location>
        <begin position="93"/>
        <end position="114"/>
    </location>
</feature>
<dbReference type="GO" id="GO:0055085">
    <property type="term" value="P:transmembrane transport"/>
    <property type="evidence" value="ECO:0007669"/>
    <property type="project" value="TreeGrafter"/>
</dbReference>
<accession>A0A7G9GKN3</accession>
<feature type="transmembrane region" description="Helical" evidence="8">
    <location>
        <begin position="340"/>
        <end position="373"/>
    </location>
</feature>
<evidence type="ECO:0000313" key="10">
    <source>
        <dbReference type="Proteomes" id="UP000515856"/>
    </source>
</evidence>
<feature type="transmembrane region" description="Helical" evidence="8">
    <location>
        <begin position="274"/>
        <end position="302"/>
    </location>
</feature>
<keyword evidence="10" id="KW-1185">Reference proteome</keyword>